<dbReference type="OrthoDB" id="9815647at2"/>
<keyword evidence="7" id="KW-0411">Iron-sulfur</keyword>
<dbReference type="Pfam" id="PF04879">
    <property type="entry name" value="Molybdop_Fe4S4"/>
    <property type="match status" value="1"/>
</dbReference>
<keyword evidence="3" id="KW-0500">Molybdenum</keyword>
<comment type="similarity">
    <text evidence="2">Belongs to the prokaryotic molybdopterin-containing oxidoreductase family.</text>
</comment>
<sequence length="699" mass="76049">MSAANSTVVRAACPHDCPDTCAMEVTVEDGRAVRLRGADAMPFTNGALCTKVAHYLERVYSDQRLRYPMKRVGRKGEGRFERISWDEALDTIAAKFRDLAADDPRAILPYSFAGTMGLVQGESLDRRFFHRLGASFLERTICSSAGTAGWKATIGASVGADPEAVVNAELILIWGGNPIVSNLHGWRYLQEAKRKGARLICIDPRRSETAEKCDLHLAPLPGTDGALALAMMNVLIAGNLLDRDYIAANTLGFDALVERVAQFTPDWAAPLTGLPAAAIRELALEYGRSQRTLIRLNYGLNRCAGGGMAVRNIACLPALTGAWRHAGCGALLSTSGNFPLDGQALARPDLYPDAERFPPRSINMSTIGEALLTAGEPPIRAIYVYNSNPVAVAPDSNRVRAGFMREDLFCVVHELFQTDTADYADILLPATSQLEHRDLHTTYGHYYAVANTPAIAPLGEAKPNTEVFRLLAARLGFTEPALFESDEDIAAAAFRRRDPRALGLEPEKLAARGWARINLPRPFAPFASGEFRTASGKCEFYSEMLARRGQDPLPAWHPPYESVLSNPALARRYPLALISPPARNFLNTSFANMPRFLEREGSPRLEIHPADAELRGIASGQRLRIHNDRGAFHALAVVTDKVRPGVVVCPSIWWQKLSGDGENANAVTSSALTDMGRGPVFYDCLVEVVHAPAPAAEAG</sequence>
<dbReference type="InterPro" id="IPR006655">
    <property type="entry name" value="Mopterin_OxRdtase_prok_CS"/>
</dbReference>
<dbReference type="Gene3D" id="3.40.228.10">
    <property type="entry name" value="Dimethylsulfoxide Reductase, domain 2"/>
    <property type="match status" value="1"/>
</dbReference>
<reference evidence="9 10" key="1">
    <citation type="submission" date="2019-03" db="EMBL/GenBank/DDBJ databases">
        <title>Genomic Encyclopedia of Type Strains, Phase IV (KMG-IV): sequencing the most valuable type-strain genomes for metagenomic binning, comparative biology and taxonomic classification.</title>
        <authorList>
            <person name="Goeker M."/>
        </authorList>
    </citation>
    <scope>NUCLEOTIDE SEQUENCE [LARGE SCALE GENOMIC DNA]</scope>
    <source>
        <strain evidence="9 10">DSM 12121</strain>
    </source>
</reference>
<dbReference type="AlphaFoldDB" id="A0A4R6DQN0"/>
<dbReference type="GO" id="GO:0043546">
    <property type="term" value="F:molybdopterin cofactor binding"/>
    <property type="evidence" value="ECO:0007669"/>
    <property type="project" value="InterPro"/>
</dbReference>
<evidence type="ECO:0000256" key="6">
    <source>
        <dbReference type="ARBA" id="ARBA00023004"/>
    </source>
</evidence>
<accession>A0A4R6DQN0</accession>
<dbReference type="Pfam" id="PF01568">
    <property type="entry name" value="Molydop_binding"/>
    <property type="match status" value="1"/>
</dbReference>
<dbReference type="InterPro" id="IPR006963">
    <property type="entry name" value="Mopterin_OxRdtase_4Fe-4S_dom"/>
</dbReference>
<dbReference type="Proteomes" id="UP000295129">
    <property type="component" value="Unassembled WGS sequence"/>
</dbReference>
<dbReference type="InterPro" id="IPR006656">
    <property type="entry name" value="Mopterin_OxRdtase"/>
</dbReference>
<dbReference type="Pfam" id="PF00384">
    <property type="entry name" value="Molybdopterin"/>
    <property type="match status" value="1"/>
</dbReference>
<name>A0A4R6DQN0_9RHOO</name>
<dbReference type="Gene3D" id="2.20.25.90">
    <property type="entry name" value="ADC-like domains"/>
    <property type="match status" value="1"/>
</dbReference>
<dbReference type="PANTHER" id="PTHR43742:SF6">
    <property type="entry name" value="OXIDOREDUCTASE YYAE-RELATED"/>
    <property type="match status" value="1"/>
</dbReference>
<gene>
    <name evidence="9" type="ORF">C7389_12042</name>
</gene>
<dbReference type="InterPro" id="IPR006657">
    <property type="entry name" value="MoPterin_dinucl-bd_dom"/>
</dbReference>
<organism evidence="9 10">
    <name type="scientific">Azoarcus indigens</name>
    <dbReference type="NCBI Taxonomy" id="29545"/>
    <lineage>
        <taxon>Bacteria</taxon>
        <taxon>Pseudomonadati</taxon>
        <taxon>Pseudomonadota</taxon>
        <taxon>Betaproteobacteria</taxon>
        <taxon>Rhodocyclales</taxon>
        <taxon>Zoogloeaceae</taxon>
        <taxon>Azoarcus</taxon>
    </lineage>
</organism>
<dbReference type="InterPro" id="IPR050612">
    <property type="entry name" value="Prok_Mopterin_Oxidored"/>
</dbReference>
<comment type="caution">
    <text evidence="9">The sequence shown here is derived from an EMBL/GenBank/DDBJ whole genome shotgun (WGS) entry which is preliminary data.</text>
</comment>
<dbReference type="EMBL" id="SNVV01000020">
    <property type="protein sequence ID" value="TDN47375.1"/>
    <property type="molecule type" value="Genomic_DNA"/>
</dbReference>
<evidence type="ECO:0000256" key="1">
    <source>
        <dbReference type="ARBA" id="ARBA00001942"/>
    </source>
</evidence>
<dbReference type="InterPro" id="IPR037920">
    <property type="entry name" value="YoaE_C"/>
</dbReference>
<evidence type="ECO:0000256" key="7">
    <source>
        <dbReference type="ARBA" id="ARBA00023014"/>
    </source>
</evidence>
<dbReference type="PROSITE" id="PS51669">
    <property type="entry name" value="4FE4S_MOW_BIS_MGD"/>
    <property type="match status" value="1"/>
</dbReference>
<dbReference type="GO" id="GO:0016491">
    <property type="term" value="F:oxidoreductase activity"/>
    <property type="evidence" value="ECO:0007669"/>
    <property type="project" value="UniProtKB-KW"/>
</dbReference>
<evidence type="ECO:0000256" key="5">
    <source>
        <dbReference type="ARBA" id="ARBA00023002"/>
    </source>
</evidence>
<dbReference type="SUPFAM" id="SSF53706">
    <property type="entry name" value="Formate dehydrogenase/DMSO reductase, domains 1-3"/>
    <property type="match status" value="1"/>
</dbReference>
<protein>
    <submittedName>
        <fullName evidence="9">Anaerobic selenocysteine-containing dehydrogenase</fullName>
    </submittedName>
</protein>
<dbReference type="SMART" id="SM00926">
    <property type="entry name" value="Molybdop_Fe4S4"/>
    <property type="match status" value="1"/>
</dbReference>
<keyword evidence="10" id="KW-1185">Reference proteome</keyword>
<dbReference type="Gene3D" id="3.30.2070.10">
    <property type="entry name" value="Formate dehydrogenase/DMSO reductase"/>
    <property type="match status" value="1"/>
</dbReference>
<dbReference type="PANTHER" id="PTHR43742">
    <property type="entry name" value="TRIMETHYLAMINE-N-OXIDE REDUCTASE"/>
    <property type="match status" value="1"/>
</dbReference>
<feature type="domain" description="4Fe-4S Mo/W bis-MGD-type" evidence="8">
    <location>
        <begin position="6"/>
        <end position="63"/>
    </location>
</feature>
<evidence type="ECO:0000256" key="4">
    <source>
        <dbReference type="ARBA" id="ARBA00022723"/>
    </source>
</evidence>
<dbReference type="GO" id="GO:0046872">
    <property type="term" value="F:metal ion binding"/>
    <property type="evidence" value="ECO:0007669"/>
    <property type="project" value="UniProtKB-KW"/>
</dbReference>
<evidence type="ECO:0000313" key="10">
    <source>
        <dbReference type="Proteomes" id="UP000295129"/>
    </source>
</evidence>
<evidence type="ECO:0000256" key="3">
    <source>
        <dbReference type="ARBA" id="ARBA00022505"/>
    </source>
</evidence>
<keyword evidence="5" id="KW-0560">Oxidoreductase</keyword>
<dbReference type="CDD" id="cd02786">
    <property type="entry name" value="MopB_CT_3"/>
    <property type="match status" value="1"/>
</dbReference>
<keyword evidence="6" id="KW-0408">Iron</keyword>
<evidence type="ECO:0000259" key="8">
    <source>
        <dbReference type="PROSITE" id="PS51669"/>
    </source>
</evidence>
<evidence type="ECO:0000313" key="9">
    <source>
        <dbReference type="EMBL" id="TDN47375.1"/>
    </source>
</evidence>
<dbReference type="SUPFAM" id="SSF50692">
    <property type="entry name" value="ADC-like"/>
    <property type="match status" value="1"/>
</dbReference>
<keyword evidence="4" id="KW-0479">Metal-binding</keyword>
<dbReference type="Gene3D" id="2.40.40.20">
    <property type="match status" value="1"/>
</dbReference>
<dbReference type="RefSeq" id="WP_133594212.1">
    <property type="nucleotide sequence ID" value="NZ_SNVV01000020.1"/>
</dbReference>
<dbReference type="CDD" id="cd02766">
    <property type="entry name" value="MopB_3"/>
    <property type="match status" value="1"/>
</dbReference>
<evidence type="ECO:0000256" key="2">
    <source>
        <dbReference type="ARBA" id="ARBA00010312"/>
    </source>
</evidence>
<comment type="cofactor">
    <cofactor evidence="1">
        <name>Mo-bis(molybdopterin guanine dinucleotide)</name>
        <dbReference type="ChEBI" id="CHEBI:60539"/>
    </cofactor>
</comment>
<dbReference type="PROSITE" id="PS00490">
    <property type="entry name" value="MOLYBDOPTERIN_PROK_2"/>
    <property type="match status" value="1"/>
</dbReference>
<proteinExistence type="inferred from homology"/>
<dbReference type="GO" id="GO:0051536">
    <property type="term" value="F:iron-sulfur cluster binding"/>
    <property type="evidence" value="ECO:0007669"/>
    <property type="project" value="UniProtKB-KW"/>
</dbReference>
<dbReference type="InterPro" id="IPR009010">
    <property type="entry name" value="Asp_de-COase-like_dom_sf"/>
</dbReference>
<dbReference type="Gene3D" id="3.40.50.740">
    <property type="match status" value="1"/>
</dbReference>